<gene>
    <name evidence="12" type="ORF">KUF71_020738</name>
</gene>
<evidence type="ECO:0000259" key="11">
    <source>
        <dbReference type="PROSITE" id="PS51362"/>
    </source>
</evidence>
<accession>A0AAE1GXM8</accession>
<dbReference type="PROSITE" id="PS00250">
    <property type="entry name" value="TGF_BETA_1"/>
    <property type="match status" value="1"/>
</dbReference>
<comment type="caution">
    <text evidence="12">The sequence shown here is derived from an EMBL/GenBank/DDBJ whole genome shotgun (WGS) entry which is preliminary data.</text>
</comment>
<dbReference type="Proteomes" id="UP001219518">
    <property type="component" value="Unassembled WGS sequence"/>
</dbReference>
<comment type="subcellular location">
    <subcellularLocation>
        <location evidence="1">Secreted</location>
    </subcellularLocation>
</comment>
<evidence type="ECO:0000256" key="6">
    <source>
        <dbReference type="ARBA" id="ARBA00023157"/>
    </source>
</evidence>
<dbReference type="Pfam" id="PF00688">
    <property type="entry name" value="TGFb_propeptide"/>
    <property type="match status" value="1"/>
</dbReference>
<name>A0AAE1GXM8_9NEOP</name>
<dbReference type="GO" id="GO:0005125">
    <property type="term" value="F:cytokine activity"/>
    <property type="evidence" value="ECO:0007669"/>
    <property type="project" value="TreeGrafter"/>
</dbReference>
<evidence type="ECO:0000256" key="3">
    <source>
        <dbReference type="ARBA" id="ARBA00022525"/>
    </source>
</evidence>
<evidence type="ECO:0000256" key="4">
    <source>
        <dbReference type="ARBA" id="ARBA00022729"/>
    </source>
</evidence>
<reference evidence="12" key="2">
    <citation type="journal article" date="2023" name="BMC Genomics">
        <title>Pest status, molecular evolution, and epigenetic factors derived from the genome assembly of Frankliniella fusca, a thysanopteran phytovirus vector.</title>
        <authorList>
            <person name="Catto M.A."/>
            <person name="Labadie P.E."/>
            <person name="Jacobson A.L."/>
            <person name="Kennedy G.G."/>
            <person name="Srinivasan R."/>
            <person name="Hunt B.G."/>
        </authorList>
    </citation>
    <scope>NUCLEOTIDE SEQUENCE</scope>
    <source>
        <strain evidence="12">PL_HMW_Pooled</strain>
    </source>
</reference>
<dbReference type="CDD" id="cd13752">
    <property type="entry name" value="TGF_beta_INHB"/>
    <property type="match status" value="1"/>
</dbReference>
<dbReference type="Gene3D" id="2.60.120.970">
    <property type="match status" value="1"/>
</dbReference>
<dbReference type="SMART" id="SM00204">
    <property type="entry name" value="TGFB"/>
    <property type="match status" value="1"/>
</dbReference>
<feature type="domain" description="TGF-beta family profile" evidence="11">
    <location>
        <begin position="329"/>
        <end position="444"/>
    </location>
</feature>
<feature type="region of interest" description="Disordered" evidence="9">
    <location>
        <begin position="58"/>
        <end position="97"/>
    </location>
</feature>
<sequence length="444" mass="48532">MQLPIVTRTLLVALVVGLVATTAPPAEPSPPDPAAAAALPASDHRHLSAAWSTLFSGEGSPVHRRRHHHHRGHHQHGSAGSAAEEAAAPDAAPRAAKASCPSCGLRRELLEESLASHDDLTALRIEFVKQQILKKLGLKEPPKVNKPASTMPKPLALAGLALPAAQPQRSREDNAEDFYGRTDQVILFPTEQDGVALGRCPGDGARSSSCFVFKLPVDIQAVEVTSADLWLYRRPLGADARPENVTLAVSEVANWDLDESFQRRSVLVSEPVTDGEGWVKLDLARTVKYWFEYNELLKMIQADGVLVEADGPYKPFLVIATSPVNKVRRTKRNAKCVPGMAECCRDNLYVSFKDIGWDDWILQPLGYEAYFCRGSCTTAASLTITGSHHNAIIRRLMQTGKKVDLVPCCTPTKYSEISLLYINNNNTYIQKTLPNMVVEACGCN</sequence>
<dbReference type="SUPFAM" id="SSF57501">
    <property type="entry name" value="Cystine-knot cytokines"/>
    <property type="match status" value="1"/>
</dbReference>
<keyword evidence="3" id="KW-0964">Secreted</keyword>
<evidence type="ECO:0000256" key="9">
    <source>
        <dbReference type="SAM" id="MobiDB-lite"/>
    </source>
</evidence>
<keyword evidence="5 8" id="KW-0339">Growth factor</keyword>
<dbReference type="InterPro" id="IPR001839">
    <property type="entry name" value="TGF-b_C"/>
</dbReference>
<dbReference type="InterPro" id="IPR029034">
    <property type="entry name" value="Cystine-knot_cytokine"/>
</dbReference>
<dbReference type="Pfam" id="PF00019">
    <property type="entry name" value="TGF_beta"/>
    <property type="match status" value="1"/>
</dbReference>
<dbReference type="GO" id="GO:0005615">
    <property type="term" value="C:extracellular space"/>
    <property type="evidence" value="ECO:0007669"/>
    <property type="project" value="TreeGrafter"/>
</dbReference>
<keyword evidence="6" id="KW-1015">Disulfide bond</keyword>
<evidence type="ECO:0000256" key="5">
    <source>
        <dbReference type="ARBA" id="ARBA00023030"/>
    </source>
</evidence>
<dbReference type="EMBL" id="JAHWGI010000219">
    <property type="protein sequence ID" value="KAK3911034.1"/>
    <property type="molecule type" value="Genomic_DNA"/>
</dbReference>
<reference evidence="12" key="1">
    <citation type="submission" date="2021-07" db="EMBL/GenBank/DDBJ databases">
        <authorList>
            <person name="Catto M.A."/>
            <person name="Jacobson A."/>
            <person name="Kennedy G."/>
            <person name="Labadie P."/>
            <person name="Hunt B.G."/>
            <person name="Srinivasan R."/>
        </authorList>
    </citation>
    <scope>NUCLEOTIDE SEQUENCE</scope>
    <source>
        <strain evidence="12">PL_HMW_Pooled</strain>
        <tissue evidence="12">Head</tissue>
    </source>
</reference>
<dbReference type="AlphaFoldDB" id="A0AAE1GXM8"/>
<dbReference type="Gene3D" id="2.10.90.10">
    <property type="entry name" value="Cystine-knot cytokines"/>
    <property type="match status" value="1"/>
</dbReference>
<comment type="similarity">
    <text evidence="2 8">Belongs to the TGF-beta family.</text>
</comment>
<dbReference type="PANTHER" id="PTHR11848:SF298">
    <property type="entry name" value="DAWDLE, ISOFORM A"/>
    <property type="match status" value="1"/>
</dbReference>
<keyword evidence="7" id="KW-0325">Glycoprotein</keyword>
<evidence type="ECO:0000256" key="10">
    <source>
        <dbReference type="SAM" id="SignalP"/>
    </source>
</evidence>
<dbReference type="InterPro" id="IPR017948">
    <property type="entry name" value="TGFb_CS"/>
</dbReference>
<dbReference type="PRINTS" id="PR00669">
    <property type="entry name" value="INHIBINA"/>
</dbReference>
<evidence type="ECO:0000313" key="12">
    <source>
        <dbReference type="EMBL" id="KAK3911034.1"/>
    </source>
</evidence>
<keyword evidence="13" id="KW-1185">Reference proteome</keyword>
<evidence type="ECO:0000313" key="13">
    <source>
        <dbReference type="Proteomes" id="UP001219518"/>
    </source>
</evidence>
<feature type="signal peptide" evidence="10">
    <location>
        <begin position="1"/>
        <end position="28"/>
    </location>
</feature>
<proteinExistence type="inferred from homology"/>
<dbReference type="InterPro" id="IPR001111">
    <property type="entry name" value="TGF-b_propeptide"/>
</dbReference>
<dbReference type="FunFam" id="2.10.90.10:FF:000001">
    <property type="entry name" value="Bone morphogenetic protein 4"/>
    <property type="match status" value="1"/>
</dbReference>
<organism evidence="12 13">
    <name type="scientific">Frankliniella fusca</name>
    <dbReference type="NCBI Taxonomy" id="407009"/>
    <lineage>
        <taxon>Eukaryota</taxon>
        <taxon>Metazoa</taxon>
        <taxon>Ecdysozoa</taxon>
        <taxon>Arthropoda</taxon>
        <taxon>Hexapoda</taxon>
        <taxon>Insecta</taxon>
        <taxon>Pterygota</taxon>
        <taxon>Neoptera</taxon>
        <taxon>Paraneoptera</taxon>
        <taxon>Thysanoptera</taxon>
        <taxon>Terebrantia</taxon>
        <taxon>Thripoidea</taxon>
        <taxon>Thripidae</taxon>
        <taxon>Frankliniella</taxon>
    </lineage>
</organism>
<feature type="compositionally biased region" description="Basic residues" evidence="9">
    <location>
        <begin position="62"/>
        <end position="76"/>
    </location>
</feature>
<evidence type="ECO:0000256" key="7">
    <source>
        <dbReference type="ARBA" id="ARBA00023180"/>
    </source>
</evidence>
<dbReference type="GO" id="GO:0008083">
    <property type="term" value="F:growth factor activity"/>
    <property type="evidence" value="ECO:0007669"/>
    <property type="project" value="UniProtKB-KW"/>
</dbReference>
<feature type="chain" id="PRO_5042060731" evidence="10">
    <location>
        <begin position="29"/>
        <end position="444"/>
    </location>
</feature>
<dbReference type="InterPro" id="IPR015615">
    <property type="entry name" value="TGF-beta-rel"/>
</dbReference>
<evidence type="ECO:0000256" key="8">
    <source>
        <dbReference type="RuleBase" id="RU000354"/>
    </source>
</evidence>
<dbReference type="PROSITE" id="PS51362">
    <property type="entry name" value="TGF_BETA_2"/>
    <property type="match status" value="1"/>
</dbReference>
<feature type="compositionally biased region" description="Low complexity" evidence="9">
    <location>
        <begin position="77"/>
        <end position="97"/>
    </location>
</feature>
<evidence type="ECO:0000256" key="1">
    <source>
        <dbReference type="ARBA" id="ARBA00004613"/>
    </source>
</evidence>
<evidence type="ECO:0000256" key="2">
    <source>
        <dbReference type="ARBA" id="ARBA00006656"/>
    </source>
</evidence>
<protein>
    <submittedName>
        <fullName evidence="12">Inhibin beta E chain</fullName>
    </submittedName>
</protein>
<dbReference type="PANTHER" id="PTHR11848">
    <property type="entry name" value="TGF-BETA FAMILY"/>
    <property type="match status" value="1"/>
</dbReference>
<keyword evidence="4 10" id="KW-0732">Signal</keyword>